<dbReference type="Pfam" id="PF04773">
    <property type="entry name" value="FecR"/>
    <property type="match status" value="1"/>
</dbReference>
<gene>
    <name evidence="2" type="ORF">N0D28_09600</name>
</gene>
<feature type="domain" description="FecR protein" evidence="1">
    <location>
        <begin position="219"/>
        <end position="315"/>
    </location>
</feature>
<protein>
    <submittedName>
        <fullName evidence="2">FecR family protein</fullName>
    </submittedName>
</protein>
<accession>A0ABY5YD77</accession>
<dbReference type="Gene3D" id="2.60.120.1440">
    <property type="match status" value="1"/>
</dbReference>
<dbReference type="Proteomes" id="UP001060261">
    <property type="component" value="Chromosome"/>
</dbReference>
<dbReference type="RefSeq" id="WP_260559310.1">
    <property type="nucleotide sequence ID" value="NZ_BAABEC010000004.1"/>
</dbReference>
<organism evidence="2 3">
    <name type="scientific">Deinococcus rubellus</name>
    <dbReference type="NCBI Taxonomy" id="1889240"/>
    <lineage>
        <taxon>Bacteria</taxon>
        <taxon>Thermotogati</taxon>
        <taxon>Deinococcota</taxon>
        <taxon>Deinococci</taxon>
        <taxon>Deinococcales</taxon>
        <taxon>Deinococcaceae</taxon>
        <taxon>Deinococcus</taxon>
    </lineage>
</organism>
<evidence type="ECO:0000313" key="3">
    <source>
        <dbReference type="Proteomes" id="UP001060261"/>
    </source>
</evidence>
<reference evidence="2" key="1">
    <citation type="submission" date="2022-09" db="EMBL/GenBank/DDBJ databases">
        <title>genome sequence of Deinococcus rubellus.</title>
        <authorList>
            <person name="Srinivasan S."/>
        </authorList>
    </citation>
    <scope>NUCLEOTIDE SEQUENCE</scope>
    <source>
        <strain evidence="2">Ant6</strain>
    </source>
</reference>
<dbReference type="EMBL" id="CP104213">
    <property type="protein sequence ID" value="UWX63017.1"/>
    <property type="molecule type" value="Genomic_DNA"/>
</dbReference>
<keyword evidence="3" id="KW-1185">Reference proteome</keyword>
<dbReference type="PANTHER" id="PTHR38731:SF3">
    <property type="entry name" value="BLL6125 PROTEIN"/>
    <property type="match status" value="1"/>
</dbReference>
<proteinExistence type="predicted"/>
<dbReference type="PANTHER" id="PTHR38731">
    <property type="entry name" value="LIPL45-RELATED LIPOPROTEIN-RELATED"/>
    <property type="match status" value="1"/>
</dbReference>
<dbReference type="InterPro" id="IPR006860">
    <property type="entry name" value="FecR"/>
</dbReference>
<name>A0ABY5YD77_9DEIO</name>
<evidence type="ECO:0000313" key="2">
    <source>
        <dbReference type="EMBL" id="UWX63017.1"/>
    </source>
</evidence>
<evidence type="ECO:0000259" key="1">
    <source>
        <dbReference type="Pfam" id="PF04773"/>
    </source>
</evidence>
<sequence length="527" mass="55774">MRLSIFLLCDLVCGLALTLGVAGAAPSVLREVSGSVEQRRTVWQAAAVGETVVQALRIGAGRATLQSGSGQLLAASGSALRIYQNEPDLQTGKFYLSGQLSFFSQSAHLASDGRVRLDLRPPTRRVAVISGTARLAVGTRIITLQASQQYDFATKQVTPFAERDAWYDSRFVGEGEAVVQSVKGPVTLGPLASAQPGSPSATPMHNAAVDERLQMGQQLLTGANAFTEVGFTGGGYLRLQPQSALSVLSIDQVLSEGGRRQREVTLQLTRGSAWNVVAKRQGGYEITTPTVTTAVRGTVFQVDEDGLVKVFEGQVALPSNAGLLLRQDEQRSSGGTVKPLVPDASDLANQALDRQRAAPTRLDLSLAPAASELSLTVRSQPDTQLSVNVAGRDLTVPGNAEGVFTLAMRPNSLPEGRYDLTVTARRPGNSASLRRSVLIDRSPPVLSGVQVTRLGRTAHLTGQVADLSPSVLLRAEVGGQIYTHTLFLPQQTTFDWLLPLPEPGTVIKLSATDAAGNAGTPVVYDAP</sequence>